<evidence type="ECO:0000256" key="12">
    <source>
        <dbReference type="PIRNR" id="PIRNR006107"/>
    </source>
</evidence>
<accession>A0A2P5T0W1</accession>
<dbReference type="InterPro" id="IPR050500">
    <property type="entry name" value="Phos_Acetyltrans/Butyryltrans"/>
</dbReference>
<name>A0A2P5T0W1_9GAMM</name>
<dbReference type="GO" id="GO:0006085">
    <property type="term" value="P:acetyl-CoA biosynthetic process"/>
    <property type="evidence" value="ECO:0007669"/>
    <property type="project" value="UniProtKB-UniPathway"/>
</dbReference>
<dbReference type="AlphaFoldDB" id="A0A2P5T0W1"/>
<evidence type="ECO:0000256" key="4">
    <source>
        <dbReference type="ARBA" id="ARBA00009786"/>
    </source>
</evidence>
<feature type="domain" description="DRTGG" evidence="14">
    <location>
        <begin position="225"/>
        <end position="336"/>
    </location>
</feature>
<dbReference type="SUPFAM" id="SSF53659">
    <property type="entry name" value="Isocitrate/Isopropylmalate dehydrogenase-like"/>
    <property type="match status" value="1"/>
</dbReference>
<dbReference type="EC" id="2.3.1.8" evidence="6 12"/>
<comment type="subcellular location">
    <subcellularLocation>
        <location evidence="1 12">Cytoplasm</location>
    </subcellularLocation>
</comment>
<comment type="pathway">
    <text evidence="2 12">Metabolic intermediate biosynthesis; acetyl-CoA biosynthesis; acetyl-CoA from acetate: step 2/2.</text>
</comment>
<evidence type="ECO:0000256" key="9">
    <source>
        <dbReference type="ARBA" id="ARBA00022679"/>
    </source>
</evidence>
<sequence length="706" mass="78532">MSRAIMLIPIYTNVGLQSVTLGLIRAIEREGLRVKFFRPIIQNNKSDCIFNQYTLIPINQSLNIKVVESILSSNKQDILIEEIISQYYFNSKNTEIVLIEGLTTKYHFSISLNYEIAKAINAEIVFVMSKGNRSSLQIKEHIKFILNNFGGIKNKNIVGIIVNKINAPIKQQDYICYDYSESFNNEHKFTENSDKNFTKLFENIPLPILGYIPWSYNLIKIRALDICNHLNANIVNKGDIKTRRIKSIILCAYSLTNIVKYFHPGALLVTSADRPEVIIAICLAVMNGIEIAAILLTGNYQVNESIIKLCEHAFQTGLPVFMVDSNTWQTSLNLQKLNIKIPADDTYRIEKTQDYIANFINANWIKSLTSISKPIDHLSPPAFRYKLTELARKAKKCIILPEGNEPRTIKAATICVERQIANCILLGCSDDIKNIAKSQGFNLNIGVKIIDPNSIKEKYVSRLVELRKNKGMTTVVAREQLEDNIVLATMMLENNEVDGVVSGAVHTTAHTIRPALQIIKTSPNSSLISSVFFMLLPEQVLVYGDCAINPDPNPMQLAEIAIQSADSAKAFGIEPRIAMISYSTGDSGIGSDVEKVRKATILAQRKRPDLMIDGPLQYDAALIEDVARSKAPNSKVAGKATVFIFPDLNTGNTTYKAVQRSANLISIGPMLQGISKPVNDLSRGASVDDIIYTIALTAVQSTQTIK</sequence>
<dbReference type="InterPro" id="IPR010766">
    <property type="entry name" value="DRTGG"/>
</dbReference>
<dbReference type="InterPro" id="IPR004614">
    <property type="entry name" value="P_AcTrfase"/>
</dbReference>
<dbReference type="InterPro" id="IPR016475">
    <property type="entry name" value="P-Actrans_bac"/>
</dbReference>
<evidence type="ECO:0000259" key="13">
    <source>
        <dbReference type="Pfam" id="PF01515"/>
    </source>
</evidence>
<evidence type="ECO:0000256" key="2">
    <source>
        <dbReference type="ARBA" id="ARBA00004989"/>
    </source>
</evidence>
<dbReference type="Gene3D" id="3.40.1390.20">
    <property type="entry name" value="HprK N-terminal domain-like"/>
    <property type="match status" value="1"/>
</dbReference>
<evidence type="ECO:0000256" key="10">
    <source>
        <dbReference type="ARBA" id="ARBA00023315"/>
    </source>
</evidence>
<comment type="domain">
    <text evidence="12">The N-terminal region seems to be important for proper quaternary structure. The C-terminal region contains the substrate-binding site.</text>
</comment>
<dbReference type="RefSeq" id="WP_136130840.1">
    <property type="nucleotide sequence ID" value="NZ_PDKT01000001.1"/>
</dbReference>
<keyword evidence="9 12" id="KW-0808">Transferase</keyword>
<dbReference type="CDD" id="cd03109">
    <property type="entry name" value="DTBS"/>
    <property type="match status" value="1"/>
</dbReference>
<dbReference type="OrthoDB" id="9808984at2"/>
<comment type="similarity">
    <text evidence="3 12">In the C-terminal section; belongs to the phosphate acetyltransferase and butyryltransferase family.</text>
</comment>
<gene>
    <name evidence="15" type="ORF">CRV12_01170</name>
</gene>
<dbReference type="GO" id="GO:0008959">
    <property type="term" value="F:phosphate acetyltransferase activity"/>
    <property type="evidence" value="ECO:0007669"/>
    <property type="project" value="UniProtKB-EC"/>
</dbReference>
<dbReference type="SUPFAM" id="SSF52540">
    <property type="entry name" value="P-loop containing nucleoside triphosphate hydrolases"/>
    <property type="match status" value="1"/>
</dbReference>
<evidence type="ECO:0000256" key="7">
    <source>
        <dbReference type="ARBA" id="ARBA00021528"/>
    </source>
</evidence>
<dbReference type="NCBIfam" id="NF007233">
    <property type="entry name" value="PRK09653.1"/>
    <property type="match status" value="1"/>
</dbReference>
<proteinExistence type="inferred from homology"/>
<dbReference type="Gene3D" id="3.40.50.10950">
    <property type="match status" value="1"/>
</dbReference>
<dbReference type="NCBIfam" id="NF004167">
    <property type="entry name" value="PRK05632.1"/>
    <property type="match status" value="1"/>
</dbReference>
<dbReference type="Pfam" id="PF01515">
    <property type="entry name" value="PTA_PTB"/>
    <property type="match status" value="1"/>
</dbReference>
<dbReference type="InterPro" id="IPR042113">
    <property type="entry name" value="P_AcTrfase_dom1"/>
</dbReference>
<evidence type="ECO:0000313" key="16">
    <source>
        <dbReference type="Proteomes" id="UP000296153"/>
    </source>
</evidence>
<evidence type="ECO:0000256" key="8">
    <source>
        <dbReference type="ARBA" id="ARBA00022490"/>
    </source>
</evidence>
<dbReference type="InterPro" id="IPR028979">
    <property type="entry name" value="Ser_kin/Pase_Hpr-like_N_sf"/>
</dbReference>
<dbReference type="Proteomes" id="UP000296153">
    <property type="component" value="Unassembled WGS sequence"/>
</dbReference>
<dbReference type="NCBIfam" id="TIGR00651">
    <property type="entry name" value="pta"/>
    <property type="match status" value="1"/>
</dbReference>
<dbReference type="PANTHER" id="PTHR43356">
    <property type="entry name" value="PHOSPHATE ACETYLTRANSFERASE"/>
    <property type="match status" value="1"/>
</dbReference>
<comment type="similarity">
    <text evidence="4 12">In the N-terminal section; belongs to the CobB/CobQ family.</text>
</comment>
<comment type="catalytic activity">
    <reaction evidence="12">
        <text>acetyl-CoA + phosphate = acetyl phosphate + CoA</text>
        <dbReference type="Rhea" id="RHEA:19521"/>
        <dbReference type="ChEBI" id="CHEBI:22191"/>
        <dbReference type="ChEBI" id="CHEBI:43474"/>
        <dbReference type="ChEBI" id="CHEBI:57287"/>
        <dbReference type="ChEBI" id="CHEBI:57288"/>
        <dbReference type="EC" id="2.3.1.8"/>
    </reaction>
</comment>
<evidence type="ECO:0000313" key="15">
    <source>
        <dbReference type="EMBL" id="PPI88229.1"/>
    </source>
</evidence>
<protein>
    <recommendedName>
        <fullName evidence="7 12">Phosphate acetyltransferase</fullName>
        <ecNumber evidence="6 12">2.3.1.8</ecNumber>
    </recommendedName>
    <alternativeName>
        <fullName evidence="11 12">Phosphotransacetylase</fullName>
    </alternativeName>
</protein>
<evidence type="ECO:0000256" key="11">
    <source>
        <dbReference type="ARBA" id="ARBA00031108"/>
    </source>
</evidence>
<dbReference type="FunFam" id="3.40.50.10750:FF:000001">
    <property type="entry name" value="Phosphate acetyltransferase"/>
    <property type="match status" value="1"/>
</dbReference>
<dbReference type="PANTHER" id="PTHR43356:SF3">
    <property type="entry name" value="PHOSPHATE ACETYLTRANSFERASE"/>
    <property type="match status" value="1"/>
</dbReference>
<dbReference type="Pfam" id="PF13500">
    <property type="entry name" value="AAA_26"/>
    <property type="match status" value="1"/>
</dbReference>
<dbReference type="UniPathway" id="UPA00340">
    <property type="reaction ID" value="UER00459"/>
</dbReference>
<dbReference type="InterPro" id="IPR042112">
    <property type="entry name" value="P_AcTrfase_dom2"/>
</dbReference>
<evidence type="ECO:0000256" key="1">
    <source>
        <dbReference type="ARBA" id="ARBA00004496"/>
    </source>
</evidence>
<dbReference type="EMBL" id="PDKT01000001">
    <property type="protein sequence ID" value="PPI88229.1"/>
    <property type="molecule type" value="Genomic_DNA"/>
</dbReference>
<evidence type="ECO:0000259" key="14">
    <source>
        <dbReference type="Pfam" id="PF07085"/>
    </source>
</evidence>
<comment type="caution">
    <text evidence="15">The sequence shown here is derived from an EMBL/GenBank/DDBJ whole genome shotgun (WGS) entry which is preliminary data.</text>
</comment>
<dbReference type="Pfam" id="PF07085">
    <property type="entry name" value="DRTGG"/>
    <property type="match status" value="1"/>
</dbReference>
<evidence type="ECO:0000256" key="6">
    <source>
        <dbReference type="ARBA" id="ARBA00012707"/>
    </source>
</evidence>
<organism evidence="15 16">
    <name type="scientific">Candidatus Pantoea edessiphila</name>
    <dbReference type="NCBI Taxonomy" id="2044610"/>
    <lineage>
        <taxon>Bacteria</taxon>
        <taxon>Pseudomonadati</taxon>
        <taxon>Pseudomonadota</taxon>
        <taxon>Gammaproteobacteria</taxon>
        <taxon>Enterobacterales</taxon>
        <taxon>Erwiniaceae</taxon>
        <taxon>Pantoea</taxon>
    </lineage>
</organism>
<evidence type="ECO:0000256" key="3">
    <source>
        <dbReference type="ARBA" id="ARBA00008756"/>
    </source>
</evidence>
<reference evidence="15 16" key="1">
    <citation type="journal article" date="2018" name="Genome Biol. Evol.">
        <title>Cladogenesis and Genomic Streamlining in Extracellular Endosymbionts of Tropical Stink Bugs.</title>
        <authorList>
            <person name="Otero-Bravo A."/>
            <person name="Goffredi S."/>
            <person name="Sabree Z.L."/>
        </authorList>
    </citation>
    <scope>NUCLEOTIDE SEQUENCE [LARGE SCALE GENOMIC DNA]</scope>
    <source>
        <strain evidence="15 16">SoEE</strain>
    </source>
</reference>
<dbReference type="InterPro" id="IPR027417">
    <property type="entry name" value="P-loop_NTPase"/>
</dbReference>
<dbReference type="SUPFAM" id="SSF75138">
    <property type="entry name" value="HprK N-terminal domain-like"/>
    <property type="match status" value="1"/>
</dbReference>
<keyword evidence="8 12" id="KW-0963">Cytoplasm</keyword>
<keyword evidence="10 12" id="KW-0012">Acyltransferase</keyword>
<feature type="domain" description="Phosphate acetyl/butaryl transferase" evidence="13">
    <location>
        <begin position="383"/>
        <end position="698"/>
    </location>
</feature>
<evidence type="ECO:0000256" key="5">
    <source>
        <dbReference type="ARBA" id="ARBA00011643"/>
    </source>
</evidence>
<comment type="subunit">
    <text evidence="5">Homohexamer.</text>
</comment>
<dbReference type="PIRSF" id="PIRSF006107">
    <property type="entry name" value="PhpActrans_proteobac"/>
    <property type="match status" value="1"/>
</dbReference>
<dbReference type="Gene3D" id="3.40.50.10750">
    <property type="entry name" value="Isocitrate/Isopropylmalate dehydrogenase-like"/>
    <property type="match status" value="1"/>
</dbReference>
<dbReference type="GO" id="GO:0005737">
    <property type="term" value="C:cytoplasm"/>
    <property type="evidence" value="ECO:0007669"/>
    <property type="project" value="UniProtKB-SubCell"/>
</dbReference>
<comment type="function">
    <text evidence="12">Involved in acetate metabolism.</text>
</comment>
<dbReference type="InterPro" id="IPR002505">
    <property type="entry name" value="PTA_PTB"/>
</dbReference>